<evidence type="ECO:0000313" key="2">
    <source>
        <dbReference type="EMBL" id="BAS80929.1"/>
    </source>
</evidence>
<dbReference type="EMBL" id="AP014958">
    <property type="protein sequence ID" value="BAS80929.1"/>
    <property type="molecule type" value="Genomic_DNA"/>
</dbReference>
<evidence type="ECO:0000313" key="3">
    <source>
        <dbReference type="Proteomes" id="UP000059680"/>
    </source>
</evidence>
<organism evidence="2 3">
    <name type="scientific">Oryza sativa subsp. japonica</name>
    <name type="common">Rice</name>
    <dbReference type="NCBI Taxonomy" id="39947"/>
    <lineage>
        <taxon>Eukaryota</taxon>
        <taxon>Viridiplantae</taxon>
        <taxon>Streptophyta</taxon>
        <taxon>Embryophyta</taxon>
        <taxon>Tracheophyta</taxon>
        <taxon>Spermatophyta</taxon>
        <taxon>Magnoliopsida</taxon>
        <taxon>Liliopsida</taxon>
        <taxon>Poales</taxon>
        <taxon>Poaceae</taxon>
        <taxon>BOP clade</taxon>
        <taxon>Oryzoideae</taxon>
        <taxon>Oryzeae</taxon>
        <taxon>Oryzinae</taxon>
        <taxon>Oryza</taxon>
        <taxon>Oryza sativa</taxon>
    </lineage>
</organism>
<feature type="compositionally biased region" description="Pro residues" evidence="1">
    <location>
        <begin position="24"/>
        <end position="33"/>
    </location>
</feature>
<reference evidence="2 3" key="2">
    <citation type="journal article" date="2013" name="Plant Cell Physiol.">
        <title>Rice Annotation Project Database (RAP-DB): an integrative and interactive database for rice genomics.</title>
        <authorList>
            <person name="Sakai H."/>
            <person name="Lee S.S."/>
            <person name="Tanaka T."/>
            <person name="Numa H."/>
            <person name="Kim J."/>
            <person name="Kawahara Y."/>
            <person name="Wakimoto H."/>
            <person name="Yang C.C."/>
            <person name="Iwamoto M."/>
            <person name="Abe T."/>
            <person name="Yamada Y."/>
            <person name="Muto A."/>
            <person name="Inokuchi H."/>
            <person name="Ikemura T."/>
            <person name="Matsumoto T."/>
            <person name="Sasaki T."/>
            <person name="Itoh T."/>
        </authorList>
    </citation>
    <scope>NUCLEOTIDE SEQUENCE [LARGE SCALE GENOMIC DNA]</scope>
    <source>
        <strain evidence="3">cv. Nipponbare</strain>
    </source>
</reference>
<dbReference type="PaxDb" id="39947-A0A0N7KG37"/>
<reference evidence="3" key="1">
    <citation type="journal article" date="2005" name="Nature">
        <title>The map-based sequence of the rice genome.</title>
        <authorList>
            <consortium name="International rice genome sequencing project (IRGSP)"/>
            <person name="Matsumoto T."/>
            <person name="Wu J."/>
            <person name="Kanamori H."/>
            <person name="Katayose Y."/>
            <person name="Fujisawa M."/>
            <person name="Namiki N."/>
            <person name="Mizuno H."/>
            <person name="Yamamoto K."/>
            <person name="Antonio B.A."/>
            <person name="Baba T."/>
            <person name="Sakata K."/>
            <person name="Nagamura Y."/>
            <person name="Aoki H."/>
            <person name="Arikawa K."/>
            <person name="Arita K."/>
            <person name="Bito T."/>
            <person name="Chiden Y."/>
            <person name="Fujitsuka N."/>
            <person name="Fukunaka R."/>
            <person name="Hamada M."/>
            <person name="Harada C."/>
            <person name="Hayashi A."/>
            <person name="Hijishita S."/>
            <person name="Honda M."/>
            <person name="Hosokawa S."/>
            <person name="Ichikawa Y."/>
            <person name="Idonuma A."/>
            <person name="Iijima M."/>
            <person name="Ikeda M."/>
            <person name="Ikeno M."/>
            <person name="Ito K."/>
            <person name="Ito S."/>
            <person name="Ito T."/>
            <person name="Ito Y."/>
            <person name="Ito Y."/>
            <person name="Iwabuchi A."/>
            <person name="Kamiya K."/>
            <person name="Karasawa W."/>
            <person name="Kurita K."/>
            <person name="Katagiri S."/>
            <person name="Kikuta A."/>
            <person name="Kobayashi H."/>
            <person name="Kobayashi N."/>
            <person name="Machita K."/>
            <person name="Maehara T."/>
            <person name="Masukawa M."/>
            <person name="Mizubayashi T."/>
            <person name="Mukai Y."/>
            <person name="Nagasaki H."/>
            <person name="Nagata Y."/>
            <person name="Naito S."/>
            <person name="Nakashima M."/>
            <person name="Nakama Y."/>
            <person name="Nakamichi Y."/>
            <person name="Nakamura M."/>
            <person name="Meguro A."/>
            <person name="Negishi M."/>
            <person name="Ohta I."/>
            <person name="Ohta T."/>
            <person name="Okamoto M."/>
            <person name="Ono N."/>
            <person name="Saji S."/>
            <person name="Sakaguchi M."/>
            <person name="Sakai K."/>
            <person name="Shibata M."/>
            <person name="Shimokawa T."/>
            <person name="Song J."/>
            <person name="Takazaki Y."/>
            <person name="Terasawa K."/>
            <person name="Tsugane M."/>
            <person name="Tsuji K."/>
            <person name="Ueda S."/>
            <person name="Waki K."/>
            <person name="Yamagata H."/>
            <person name="Yamamoto M."/>
            <person name="Yamamoto S."/>
            <person name="Yamane H."/>
            <person name="Yoshiki S."/>
            <person name="Yoshihara R."/>
            <person name="Yukawa K."/>
            <person name="Zhong H."/>
            <person name="Yano M."/>
            <person name="Yuan Q."/>
            <person name="Ouyang S."/>
            <person name="Liu J."/>
            <person name="Jones K.M."/>
            <person name="Gansberger K."/>
            <person name="Moffat K."/>
            <person name="Hill J."/>
            <person name="Bera J."/>
            <person name="Fadrosh D."/>
            <person name="Jin S."/>
            <person name="Johri S."/>
            <person name="Kim M."/>
            <person name="Overton L."/>
            <person name="Reardon M."/>
            <person name="Tsitrin T."/>
            <person name="Vuong H."/>
            <person name="Weaver B."/>
            <person name="Ciecko A."/>
            <person name="Tallon L."/>
            <person name="Jackson J."/>
            <person name="Pai G."/>
            <person name="Aken S.V."/>
            <person name="Utterback T."/>
            <person name="Reidmuller S."/>
            <person name="Feldblyum T."/>
            <person name="Hsiao J."/>
            <person name="Zismann V."/>
            <person name="Iobst S."/>
            <person name="de Vazeille A.R."/>
            <person name="Buell C.R."/>
            <person name="Ying K."/>
            <person name="Li Y."/>
            <person name="Lu T."/>
            <person name="Huang Y."/>
            <person name="Zhao Q."/>
            <person name="Feng Q."/>
            <person name="Zhang L."/>
            <person name="Zhu J."/>
            <person name="Weng Q."/>
            <person name="Mu J."/>
            <person name="Lu Y."/>
            <person name="Fan D."/>
            <person name="Liu Y."/>
            <person name="Guan J."/>
            <person name="Zhang Y."/>
            <person name="Yu S."/>
            <person name="Liu X."/>
            <person name="Zhang Y."/>
            <person name="Hong G."/>
            <person name="Han B."/>
            <person name="Choisne N."/>
            <person name="Demange N."/>
            <person name="Orjeda G."/>
            <person name="Samain S."/>
            <person name="Cattolico L."/>
            <person name="Pelletier E."/>
            <person name="Couloux A."/>
            <person name="Segurens B."/>
            <person name="Wincker P."/>
            <person name="D'Hont A."/>
            <person name="Scarpelli C."/>
            <person name="Weissenbach J."/>
            <person name="Salanoubat M."/>
            <person name="Quetier F."/>
            <person name="Yu Y."/>
            <person name="Kim H.R."/>
            <person name="Rambo T."/>
            <person name="Currie J."/>
            <person name="Collura K."/>
            <person name="Luo M."/>
            <person name="Yang T."/>
            <person name="Ammiraju J.S.S."/>
            <person name="Engler F."/>
            <person name="Soderlund C."/>
            <person name="Wing R.A."/>
            <person name="Palmer L.E."/>
            <person name="de la Bastide M."/>
            <person name="Spiegel L."/>
            <person name="Nascimento L."/>
            <person name="Zutavern T."/>
            <person name="O'Shaughnessy A."/>
            <person name="Dike S."/>
            <person name="Dedhia N."/>
            <person name="Preston R."/>
            <person name="Balija V."/>
            <person name="McCombie W.R."/>
            <person name="Chow T."/>
            <person name="Chen H."/>
            <person name="Chung M."/>
            <person name="Chen C."/>
            <person name="Shaw J."/>
            <person name="Wu H."/>
            <person name="Hsiao K."/>
            <person name="Chao Y."/>
            <person name="Chu M."/>
            <person name="Cheng C."/>
            <person name="Hour A."/>
            <person name="Lee P."/>
            <person name="Lin S."/>
            <person name="Lin Y."/>
            <person name="Liou J."/>
            <person name="Liu S."/>
            <person name="Hsing Y."/>
            <person name="Raghuvanshi S."/>
            <person name="Mohanty A."/>
            <person name="Bharti A.K."/>
            <person name="Gaur A."/>
            <person name="Gupta V."/>
            <person name="Kumar D."/>
            <person name="Ravi V."/>
            <person name="Vij S."/>
            <person name="Kapur A."/>
            <person name="Khurana P."/>
            <person name="Khurana P."/>
            <person name="Khurana J.P."/>
            <person name="Tyagi A.K."/>
            <person name="Gaikwad K."/>
            <person name="Singh A."/>
            <person name="Dalal V."/>
            <person name="Srivastava S."/>
            <person name="Dixit A."/>
            <person name="Pal A.K."/>
            <person name="Ghazi I.A."/>
            <person name="Yadav M."/>
            <person name="Pandit A."/>
            <person name="Bhargava A."/>
            <person name="Sureshbabu K."/>
            <person name="Batra K."/>
            <person name="Sharma T.R."/>
            <person name="Mohapatra T."/>
            <person name="Singh N.K."/>
            <person name="Messing J."/>
            <person name="Nelson A.B."/>
            <person name="Fuks G."/>
            <person name="Kavchok S."/>
            <person name="Keizer G."/>
            <person name="Linton E."/>
            <person name="Llaca V."/>
            <person name="Song R."/>
            <person name="Tanyolac B."/>
            <person name="Young S."/>
            <person name="Ho-Il K."/>
            <person name="Hahn J.H."/>
            <person name="Sangsakoo G."/>
            <person name="Vanavichit A."/>
            <person name="de Mattos Luiz.A.T."/>
            <person name="Zimmer P.D."/>
            <person name="Malone G."/>
            <person name="Dellagostin O."/>
            <person name="de Oliveira A.C."/>
            <person name="Bevan M."/>
            <person name="Bancroft I."/>
            <person name="Minx P."/>
            <person name="Cordum H."/>
            <person name="Wilson R."/>
            <person name="Cheng Z."/>
            <person name="Jin W."/>
            <person name="Jiang J."/>
            <person name="Leong S.A."/>
            <person name="Iwama H."/>
            <person name="Gojobori T."/>
            <person name="Itoh T."/>
            <person name="Niimura Y."/>
            <person name="Fujii Y."/>
            <person name="Habara T."/>
            <person name="Sakai H."/>
            <person name="Sato Y."/>
            <person name="Wilson G."/>
            <person name="Kumar K."/>
            <person name="McCouch S."/>
            <person name="Juretic N."/>
            <person name="Hoen D."/>
            <person name="Wright S."/>
            <person name="Bruskiewich R."/>
            <person name="Bureau T."/>
            <person name="Miyao A."/>
            <person name="Hirochika H."/>
            <person name="Nishikawa T."/>
            <person name="Kadowaki K."/>
            <person name="Sugiura M."/>
            <person name="Burr B."/>
            <person name="Sasaki T."/>
        </authorList>
    </citation>
    <scope>NUCLEOTIDE SEQUENCE [LARGE SCALE GENOMIC DNA]</scope>
    <source>
        <strain evidence="3">cv. Nipponbare</strain>
    </source>
</reference>
<gene>
    <name evidence="2" type="ordered locus">Os02g0749200</name>
    <name evidence="2" type="ORF">OSNPB_020749200</name>
</gene>
<dbReference type="AlphaFoldDB" id="A0A0N7KG37"/>
<proteinExistence type="predicted"/>
<feature type="non-terminal residue" evidence="2">
    <location>
        <position position="141"/>
    </location>
</feature>
<keyword evidence="3" id="KW-1185">Reference proteome</keyword>
<protein>
    <submittedName>
        <fullName evidence="2">Os02g0749200 protein</fullName>
    </submittedName>
</protein>
<reference evidence="2 3" key="3">
    <citation type="journal article" date="2013" name="Rice">
        <title>Improvement of the Oryza sativa Nipponbare reference genome using next generation sequence and optical map data.</title>
        <authorList>
            <person name="Kawahara Y."/>
            <person name="de la Bastide M."/>
            <person name="Hamilton J.P."/>
            <person name="Kanamori H."/>
            <person name="McCombie W.R."/>
            <person name="Ouyang S."/>
            <person name="Schwartz D.C."/>
            <person name="Tanaka T."/>
            <person name="Wu J."/>
            <person name="Zhou S."/>
            <person name="Childs K.L."/>
            <person name="Davidson R.M."/>
            <person name="Lin H."/>
            <person name="Quesada-Ocampo L."/>
            <person name="Vaillancourt B."/>
            <person name="Sakai H."/>
            <person name="Lee S.S."/>
            <person name="Kim J."/>
            <person name="Numa H."/>
            <person name="Itoh T."/>
            <person name="Buell C.R."/>
            <person name="Matsumoto T."/>
        </authorList>
    </citation>
    <scope>NUCLEOTIDE SEQUENCE [LARGE SCALE GENOMIC DNA]</scope>
    <source>
        <strain evidence="3">cv. Nipponbare</strain>
    </source>
</reference>
<dbReference type="InParanoid" id="A0A0N7KG37"/>
<sequence length="141" mass="15021">MPRPPPPYPSRSGRGEGGWAEPPTMAPDLPPPAGDGVRWRRTATTETERRSSPAVGHPTPRAARCQLAYPACGSPLATARRRAAVVLARGRGERLAIERGREAALRASGGSDRERKRQAAAARGRGRGEVRKREEEGAAAA</sequence>
<feature type="region of interest" description="Disordered" evidence="1">
    <location>
        <begin position="1"/>
        <end position="61"/>
    </location>
</feature>
<feature type="region of interest" description="Disordered" evidence="1">
    <location>
        <begin position="104"/>
        <end position="141"/>
    </location>
</feature>
<accession>A0A0N7KG37</accession>
<dbReference type="Gramene" id="Os02t0749200-01">
    <property type="protein sequence ID" value="Os02t0749200-01"/>
    <property type="gene ID" value="Os02g0749200"/>
</dbReference>
<dbReference type="Proteomes" id="UP000059680">
    <property type="component" value="Chromosome 2"/>
</dbReference>
<name>A0A0N7KG37_ORYSJ</name>
<feature type="compositionally biased region" description="Basic and acidic residues" evidence="1">
    <location>
        <begin position="126"/>
        <end position="141"/>
    </location>
</feature>
<evidence type="ECO:0000256" key="1">
    <source>
        <dbReference type="SAM" id="MobiDB-lite"/>
    </source>
</evidence>